<keyword evidence="6" id="KW-1185">Reference proteome</keyword>
<evidence type="ECO:0000256" key="1">
    <source>
        <dbReference type="ARBA" id="ARBA00022729"/>
    </source>
</evidence>
<proteinExistence type="predicted"/>
<sequence length="242" mass="26569">MKSSLVFFTLCILFTVFATVSASVTYKPRKRTIGEWRVARATLMEHYFVKRDGENDGNNTNVNTGDNTNNVNDNQIEYSDDPVTATYVNDDANSTNPGDPNPLVDGESRKKANTTTSQGQGQNVGAKITFFEGNTLKNAFCYGDGKLPSYDAKPTDYIGAMNMIGKTMCYKCVEIKCGSKSIIVKIIDKCATCGSRNDIDLTLAAFKELAPPVKGIVQISWRPLTSCPSTGKWPTLEEKNKN</sequence>
<feature type="compositionally biased region" description="Low complexity" evidence="2">
    <location>
        <begin position="56"/>
        <end position="74"/>
    </location>
</feature>
<name>A0A9N9NJQ6_9GLOM</name>
<evidence type="ECO:0000313" key="5">
    <source>
        <dbReference type="EMBL" id="CAG8740179.1"/>
    </source>
</evidence>
<evidence type="ECO:0000259" key="4">
    <source>
        <dbReference type="Pfam" id="PF03330"/>
    </source>
</evidence>
<protein>
    <submittedName>
        <fullName evidence="5">20992_t:CDS:1</fullName>
    </submittedName>
</protein>
<dbReference type="CDD" id="cd22191">
    <property type="entry name" value="DPBB_RlpA_EXP_N-like"/>
    <property type="match status" value="1"/>
</dbReference>
<evidence type="ECO:0000256" key="2">
    <source>
        <dbReference type="SAM" id="MobiDB-lite"/>
    </source>
</evidence>
<dbReference type="AlphaFoldDB" id="A0A9N9NJQ6"/>
<organism evidence="5 6">
    <name type="scientific">Cetraspora pellucida</name>
    <dbReference type="NCBI Taxonomy" id="1433469"/>
    <lineage>
        <taxon>Eukaryota</taxon>
        <taxon>Fungi</taxon>
        <taxon>Fungi incertae sedis</taxon>
        <taxon>Mucoromycota</taxon>
        <taxon>Glomeromycotina</taxon>
        <taxon>Glomeromycetes</taxon>
        <taxon>Diversisporales</taxon>
        <taxon>Gigasporaceae</taxon>
        <taxon>Cetraspora</taxon>
    </lineage>
</organism>
<dbReference type="Gene3D" id="2.40.40.10">
    <property type="entry name" value="RlpA-like domain"/>
    <property type="match status" value="1"/>
</dbReference>
<dbReference type="InterPro" id="IPR036908">
    <property type="entry name" value="RlpA-like_sf"/>
</dbReference>
<dbReference type="InterPro" id="IPR009009">
    <property type="entry name" value="RlpA-like_DPBB"/>
</dbReference>
<keyword evidence="1 3" id="KW-0732">Signal</keyword>
<evidence type="ECO:0000313" key="6">
    <source>
        <dbReference type="Proteomes" id="UP000789759"/>
    </source>
</evidence>
<dbReference type="PANTHER" id="PTHR31836">
    <property type="match status" value="1"/>
</dbReference>
<dbReference type="InterPro" id="IPR051477">
    <property type="entry name" value="Expansin_CellWall"/>
</dbReference>
<feature type="domain" description="RlpA-like protein double-psi beta-barrel" evidence="4">
    <location>
        <begin position="171"/>
        <end position="220"/>
    </location>
</feature>
<dbReference type="OrthoDB" id="623670at2759"/>
<dbReference type="PANTHER" id="PTHR31836:SF22">
    <property type="entry name" value="RLPA-LIKE PROTEIN DOUBLE-PSI BETA-BARREL DOMAIN-CONTAINING PROTEIN"/>
    <property type="match status" value="1"/>
</dbReference>
<reference evidence="5" key="1">
    <citation type="submission" date="2021-06" db="EMBL/GenBank/DDBJ databases">
        <authorList>
            <person name="Kallberg Y."/>
            <person name="Tangrot J."/>
            <person name="Rosling A."/>
        </authorList>
    </citation>
    <scope>NUCLEOTIDE SEQUENCE</scope>
    <source>
        <strain evidence="5">FL966</strain>
    </source>
</reference>
<feature type="chain" id="PRO_5040383932" evidence="3">
    <location>
        <begin position="23"/>
        <end position="242"/>
    </location>
</feature>
<feature type="signal peptide" evidence="3">
    <location>
        <begin position="1"/>
        <end position="22"/>
    </location>
</feature>
<dbReference type="Proteomes" id="UP000789759">
    <property type="component" value="Unassembled WGS sequence"/>
</dbReference>
<gene>
    <name evidence="5" type="ORF">CPELLU_LOCUS14037</name>
</gene>
<accession>A0A9N9NJQ6</accession>
<dbReference type="Pfam" id="PF03330">
    <property type="entry name" value="DPBB_1"/>
    <property type="match status" value="1"/>
</dbReference>
<evidence type="ECO:0000256" key="3">
    <source>
        <dbReference type="SAM" id="SignalP"/>
    </source>
</evidence>
<comment type="caution">
    <text evidence="5">The sequence shown here is derived from an EMBL/GenBank/DDBJ whole genome shotgun (WGS) entry which is preliminary data.</text>
</comment>
<feature type="region of interest" description="Disordered" evidence="2">
    <location>
        <begin position="51"/>
        <end position="75"/>
    </location>
</feature>
<dbReference type="SUPFAM" id="SSF50685">
    <property type="entry name" value="Barwin-like endoglucanases"/>
    <property type="match status" value="1"/>
</dbReference>
<dbReference type="EMBL" id="CAJVQA010015949">
    <property type="protein sequence ID" value="CAG8740179.1"/>
    <property type="molecule type" value="Genomic_DNA"/>
</dbReference>
<feature type="region of interest" description="Disordered" evidence="2">
    <location>
        <begin position="87"/>
        <end position="121"/>
    </location>
</feature>